<protein>
    <recommendedName>
        <fullName evidence="7">Ubiquitin carboxyl-terminal hydrolase</fullName>
        <ecNumber evidence="7">3.4.19.12</ecNumber>
    </recommendedName>
</protein>
<dbReference type="SUPFAM" id="SSF54001">
    <property type="entry name" value="Cysteine proteinases"/>
    <property type="match status" value="1"/>
</dbReference>
<evidence type="ECO:0000256" key="4">
    <source>
        <dbReference type="ARBA" id="ARBA00022786"/>
    </source>
</evidence>
<evidence type="ECO:0000256" key="8">
    <source>
        <dbReference type="SAM" id="Phobius"/>
    </source>
</evidence>
<keyword evidence="8" id="KW-0472">Membrane</keyword>
<comment type="catalytic activity">
    <reaction evidence="1 7">
        <text>Thiol-dependent hydrolysis of ester, thioester, amide, peptide and isopeptide bonds formed by the C-terminal Gly of ubiquitin (a 76-residue protein attached to proteins as an intracellular targeting signal).</text>
        <dbReference type="EC" id="3.4.19.12"/>
    </reaction>
</comment>
<proteinExistence type="inferred from homology"/>
<dbReference type="Proteomes" id="UP000288805">
    <property type="component" value="Unassembled WGS sequence"/>
</dbReference>
<dbReference type="PANTHER" id="PTHR24006">
    <property type="entry name" value="UBIQUITIN CARBOXYL-TERMINAL HYDROLASE"/>
    <property type="match status" value="1"/>
</dbReference>
<dbReference type="GO" id="GO:0006508">
    <property type="term" value="P:proteolysis"/>
    <property type="evidence" value="ECO:0007669"/>
    <property type="project" value="UniProtKB-KW"/>
</dbReference>
<evidence type="ECO:0000256" key="5">
    <source>
        <dbReference type="ARBA" id="ARBA00022801"/>
    </source>
</evidence>
<feature type="transmembrane region" description="Helical" evidence="8">
    <location>
        <begin position="28"/>
        <end position="51"/>
    </location>
</feature>
<keyword evidence="4 7" id="KW-0833">Ubl conjugation pathway</keyword>
<evidence type="ECO:0000256" key="2">
    <source>
        <dbReference type="ARBA" id="ARBA00009085"/>
    </source>
</evidence>
<keyword evidence="6 7" id="KW-0788">Thiol protease</keyword>
<dbReference type="PROSITE" id="PS00973">
    <property type="entry name" value="USP_2"/>
    <property type="match status" value="1"/>
</dbReference>
<evidence type="ECO:0000256" key="6">
    <source>
        <dbReference type="ARBA" id="ARBA00022807"/>
    </source>
</evidence>
<dbReference type="InterPro" id="IPR050164">
    <property type="entry name" value="Peptidase_C19"/>
</dbReference>
<evidence type="ECO:0000313" key="10">
    <source>
        <dbReference type="EMBL" id="RVW55268.1"/>
    </source>
</evidence>
<dbReference type="EMBL" id="QGNW01001119">
    <property type="protein sequence ID" value="RVW55268.1"/>
    <property type="molecule type" value="Genomic_DNA"/>
</dbReference>
<dbReference type="InterPro" id="IPR001394">
    <property type="entry name" value="Peptidase_C19_UCH"/>
</dbReference>
<dbReference type="PANTHER" id="PTHR24006:SF888">
    <property type="entry name" value="UBIQUITIN CARBOXYL-TERMINAL HYDROLASE 30"/>
    <property type="match status" value="1"/>
</dbReference>
<dbReference type="EC" id="3.4.19.12" evidence="7"/>
<dbReference type="GO" id="GO:0004843">
    <property type="term" value="F:cysteine-type deubiquitinase activity"/>
    <property type="evidence" value="ECO:0007669"/>
    <property type="project" value="UniProtKB-UniRule"/>
</dbReference>
<dbReference type="Gene3D" id="3.90.70.10">
    <property type="entry name" value="Cysteine proteinases"/>
    <property type="match status" value="1"/>
</dbReference>
<name>A0A438F5I5_VITVI</name>
<comment type="caution">
    <text evidence="10">The sequence shown here is derived from an EMBL/GenBank/DDBJ whole genome shotgun (WGS) entry which is preliminary data.</text>
</comment>
<comment type="similarity">
    <text evidence="2 7">Belongs to the peptidase C19 family.</text>
</comment>
<feature type="domain" description="USP" evidence="9">
    <location>
        <begin position="79"/>
        <end position="587"/>
    </location>
</feature>
<dbReference type="PROSITE" id="PS00972">
    <property type="entry name" value="USP_1"/>
    <property type="match status" value="1"/>
</dbReference>
<evidence type="ECO:0000256" key="1">
    <source>
        <dbReference type="ARBA" id="ARBA00000707"/>
    </source>
</evidence>
<evidence type="ECO:0000256" key="3">
    <source>
        <dbReference type="ARBA" id="ARBA00022670"/>
    </source>
</evidence>
<dbReference type="InterPro" id="IPR018200">
    <property type="entry name" value="USP_CS"/>
</dbReference>
<keyword evidence="8" id="KW-1133">Transmembrane helix</keyword>
<evidence type="ECO:0000256" key="7">
    <source>
        <dbReference type="RuleBase" id="RU366025"/>
    </source>
</evidence>
<dbReference type="InterPro" id="IPR038765">
    <property type="entry name" value="Papain-like_cys_pep_sf"/>
</dbReference>
<keyword evidence="5 7" id="KW-0378">Hydrolase</keyword>
<keyword evidence="3 7" id="KW-0645">Protease</keyword>
<keyword evidence="8" id="KW-0812">Transmembrane</keyword>
<gene>
    <name evidence="10" type="primary">UBP27_1</name>
    <name evidence="10" type="ORF">CK203_067027</name>
</gene>
<evidence type="ECO:0000259" key="9">
    <source>
        <dbReference type="PROSITE" id="PS50235"/>
    </source>
</evidence>
<dbReference type="PROSITE" id="PS50235">
    <property type="entry name" value="USP_3"/>
    <property type="match status" value="1"/>
</dbReference>
<comment type="function">
    <text evidence="7">Recognizes and hydrolyzes the peptide bond at the C-terminal Gly of ubiquitin. Involved in the processing of poly-ubiquitin precursors as well as that of ubiquitinated proteins.</text>
</comment>
<evidence type="ECO:0000313" key="11">
    <source>
        <dbReference type="Proteomes" id="UP000288805"/>
    </source>
</evidence>
<sequence length="590" mass="66586">MKIEGNVSVSFSIRKFKHGFWILSRIKWFSISGLHISVAGLLSIAGFVVAIKDNKMGNFGSLPWSSERGDFSSELCLAPGLQNLGNNCFLNVILQVKDALASCFCFRQFLHRIMEESKSSLDEEGVESLPLTTALTTLLEELCATHGGRKVLSPRKVMLAMALYIPNFNLTRQQDAAEAFLHLLSCLREEFSECYVPNYSSLAGVSAFPNCRILTPTKRGQPSEQERWQRHFLGPFNGILGSFLTCQSCSFQITLDFEFFHSLSLSPVLNNGGAIMAGCTVEDCLRQFVVAEQVENYHCHSCWHIAATKYLSLRSGNEAEIQKLRCCREQGSCDCRNLLNLEAVPWSNSFSRTLKQLSIVRCPKILCIHLQRASMTIFGELTKVQGHISFPLILNLLPFMKSEVGIKNWEDNFLRQRAKQQNQQPVPDLKHFKLQFDTRMLNCIYGLEGENMNSEARYADELGSTTLKLMGSMNFPTLGESSLAETGGFSDTKLEHRRDEVSMARDCDSLDTHSYHLVSVVEHFGRDGSGHYTVYRRVRTEQEKEFHNGQFAPSLGHWFCISDSQVYSVSEKDVLAAEASLLFYERIVDE</sequence>
<dbReference type="InterPro" id="IPR028889">
    <property type="entry name" value="USP"/>
</dbReference>
<dbReference type="Pfam" id="PF00443">
    <property type="entry name" value="UCH"/>
    <property type="match status" value="1"/>
</dbReference>
<reference evidence="10 11" key="1">
    <citation type="journal article" date="2018" name="PLoS Genet.">
        <title>Population sequencing reveals clonal diversity and ancestral inbreeding in the grapevine cultivar Chardonnay.</title>
        <authorList>
            <person name="Roach M.J."/>
            <person name="Johnson D.L."/>
            <person name="Bohlmann J."/>
            <person name="van Vuuren H.J."/>
            <person name="Jones S.J."/>
            <person name="Pretorius I.S."/>
            <person name="Schmidt S.A."/>
            <person name="Borneman A.R."/>
        </authorList>
    </citation>
    <scope>NUCLEOTIDE SEQUENCE [LARGE SCALE GENOMIC DNA]</scope>
    <source>
        <strain evidence="11">cv. Chardonnay</strain>
        <tissue evidence="10">Leaf</tissue>
    </source>
</reference>
<dbReference type="GO" id="GO:0016579">
    <property type="term" value="P:protein deubiquitination"/>
    <property type="evidence" value="ECO:0007669"/>
    <property type="project" value="InterPro"/>
</dbReference>
<accession>A0A438F5I5</accession>
<dbReference type="AlphaFoldDB" id="A0A438F5I5"/>
<organism evidence="10 11">
    <name type="scientific">Vitis vinifera</name>
    <name type="common">Grape</name>
    <dbReference type="NCBI Taxonomy" id="29760"/>
    <lineage>
        <taxon>Eukaryota</taxon>
        <taxon>Viridiplantae</taxon>
        <taxon>Streptophyta</taxon>
        <taxon>Embryophyta</taxon>
        <taxon>Tracheophyta</taxon>
        <taxon>Spermatophyta</taxon>
        <taxon>Magnoliopsida</taxon>
        <taxon>eudicotyledons</taxon>
        <taxon>Gunneridae</taxon>
        <taxon>Pentapetalae</taxon>
        <taxon>rosids</taxon>
        <taxon>Vitales</taxon>
        <taxon>Vitaceae</taxon>
        <taxon>Viteae</taxon>
        <taxon>Vitis</taxon>
    </lineage>
</organism>